<feature type="domain" description="Carboxymuconolactone decarboxylase-like" evidence="1">
    <location>
        <begin position="15"/>
        <end position="98"/>
    </location>
</feature>
<dbReference type="InterPro" id="IPR003779">
    <property type="entry name" value="CMD-like"/>
</dbReference>
<dbReference type="RefSeq" id="WP_159725829.1">
    <property type="nucleotide sequence ID" value="NZ_LR732759.1"/>
</dbReference>
<keyword evidence="2" id="KW-0456">Lyase</keyword>
<dbReference type="GO" id="GO:0051920">
    <property type="term" value="F:peroxiredoxin activity"/>
    <property type="evidence" value="ECO:0007669"/>
    <property type="project" value="InterPro"/>
</dbReference>
<accession>A0A653KDE8</accession>
<gene>
    <name evidence="2" type="ORF">ACI8B_510004</name>
</gene>
<dbReference type="InterPro" id="IPR029032">
    <property type="entry name" value="AhpD-like"/>
</dbReference>
<dbReference type="Proteomes" id="UP000430404">
    <property type="component" value="Unassembled WGS sequence"/>
</dbReference>
<organism evidence="2 3">
    <name type="scientific">Acinetobacter proteolyticus</name>
    <dbReference type="NCBI Taxonomy" id="1776741"/>
    <lineage>
        <taxon>Bacteria</taxon>
        <taxon>Pseudomonadati</taxon>
        <taxon>Pseudomonadota</taxon>
        <taxon>Gammaproteobacteria</taxon>
        <taxon>Moraxellales</taxon>
        <taxon>Moraxellaceae</taxon>
        <taxon>Acinetobacter</taxon>
    </lineage>
</organism>
<name>A0A653KDE8_9GAMM</name>
<evidence type="ECO:0000259" key="1">
    <source>
        <dbReference type="Pfam" id="PF02627"/>
    </source>
</evidence>
<dbReference type="EMBL" id="CABWKZ010000047">
    <property type="protein sequence ID" value="VXA58116.1"/>
    <property type="molecule type" value="Genomic_DNA"/>
</dbReference>
<evidence type="ECO:0000313" key="2">
    <source>
        <dbReference type="EMBL" id="VXA58116.1"/>
    </source>
</evidence>
<dbReference type="AlphaFoldDB" id="A0A653KDE8"/>
<dbReference type="GO" id="GO:0047575">
    <property type="term" value="F:4-carboxymuconolactone decarboxylase activity"/>
    <property type="evidence" value="ECO:0007669"/>
    <property type="project" value="UniProtKB-EC"/>
</dbReference>
<dbReference type="EC" id="4.1.1.44" evidence="2"/>
<dbReference type="InterPro" id="IPR052512">
    <property type="entry name" value="4CMD/NDH-1_regulator"/>
</dbReference>
<proteinExistence type="predicted"/>
<reference evidence="2 3" key="1">
    <citation type="submission" date="2019-10" db="EMBL/GenBank/DDBJ databases">
        <authorList>
            <person name="Karimi E."/>
        </authorList>
    </citation>
    <scope>NUCLEOTIDE SEQUENCE [LARGE SCALE GENOMIC DNA]</scope>
    <source>
        <strain evidence="2">Acinetobacter sp. 8BE</strain>
    </source>
</reference>
<protein>
    <submittedName>
        <fullName evidence="2">4-carboxymuconolactone decarboxylase</fullName>
        <ecNumber evidence="2">4.1.1.44</ecNumber>
    </submittedName>
</protein>
<dbReference type="SUPFAM" id="SSF69118">
    <property type="entry name" value="AhpD-like"/>
    <property type="match status" value="1"/>
</dbReference>
<dbReference type="PANTHER" id="PTHR33570">
    <property type="entry name" value="4-CARBOXYMUCONOLACTONE DECARBOXYLASE FAMILY PROTEIN"/>
    <property type="match status" value="1"/>
</dbReference>
<dbReference type="Gene3D" id="1.20.1290.10">
    <property type="entry name" value="AhpD-like"/>
    <property type="match status" value="1"/>
</dbReference>
<evidence type="ECO:0000313" key="3">
    <source>
        <dbReference type="Proteomes" id="UP000430404"/>
    </source>
</evidence>
<dbReference type="Pfam" id="PF02627">
    <property type="entry name" value="CMD"/>
    <property type="match status" value="1"/>
</dbReference>
<sequence>MVNNPGHQAFGDFAPAAADFTDRVLFGEVWERPQLNSRDRSLITITNLVSQYRINELGFHIKKGIENGLSKEEIIEVITHLAFYAGWPAAMSALNIAKNVFKDLDI</sequence>
<dbReference type="PANTHER" id="PTHR33570:SF9">
    <property type="entry name" value="BLL4600 PROTEIN"/>
    <property type="match status" value="1"/>
</dbReference>